<organism evidence="2 3">
    <name type="scientific">[Mycobacterium] fortunisiensis</name>
    <dbReference type="NCBI Taxonomy" id="2600579"/>
    <lineage>
        <taxon>Bacteria</taxon>
        <taxon>Bacillati</taxon>
        <taxon>Actinomycetota</taxon>
        <taxon>Actinomycetes</taxon>
        <taxon>Mycobacteriales</taxon>
        <taxon>Mycobacteriaceae</taxon>
        <taxon>Mycolicibacterium</taxon>
    </lineage>
</organism>
<evidence type="ECO:0000313" key="2">
    <source>
        <dbReference type="EMBL" id="MBU9763028.1"/>
    </source>
</evidence>
<feature type="region of interest" description="Disordered" evidence="1">
    <location>
        <begin position="1"/>
        <end position="53"/>
    </location>
</feature>
<dbReference type="Proteomes" id="UP000812982">
    <property type="component" value="Unassembled WGS sequence"/>
</dbReference>
<proteinExistence type="predicted"/>
<accession>A0ABS6KHN8</accession>
<evidence type="ECO:0000313" key="3">
    <source>
        <dbReference type="Proteomes" id="UP000812982"/>
    </source>
</evidence>
<name>A0ABS6KHN8_9MYCO</name>
<evidence type="ECO:0000256" key="1">
    <source>
        <dbReference type="SAM" id="MobiDB-lite"/>
    </source>
</evidence>
<comment type="caution">
    <text evidence="2">The sequence shown here is derived from an EMBL/GenBank/DDBJ whole genome shotgun (WGS) entry which is preliminary data.</text>
</comment>
<feature type="compositionally biased region" description="Gly residues" evidence="1">
    <location>
        <begin position="37"/>
        <end position="46"/>
    </location>
</feature>
<reference evidence="2 3" key="1">
    <citation type="journal article" date="2021" name="Sci. Rep.">
        <title>Phenotypic and genomic hallmarks of a novel, potentially pathogenic rapidly growing Mycobacterium species related to the Mycobacterium fortuitum complex.</title>
        <authorList>
            <person name="Gharbi R."/>
            <person name="Khanna V."/>
            <person name="Frigui W."/>
            <person name="Mhenni B."/>
            <person name="Brosch R."/>
            <person name="Mardassi H."/>
        </authorList>
    </citation>
    <scope>NUCLEOTIDE SEQUENCE [LARGE SCALE GENOMIC DNA]</scope>
    <source>
        <strain evidence="2 3">TNTM28</strain>
    </source>
</reference>
<gene>
    <name evidence="2" type="ORF">FR943_04080</name>
</gene>
<dbReference type="EMBL" id="VOMB01000005">
    <property type="protein sequence ID" value="MBU9763028.1"/>
    <property type="molecule type" value="Genomic_DNA"/>
</dbReference>
<protein>
    <submittedName>
        <fullName evidence="2">Uncharacterized protein</fullName>
    </submittedName>
</protein>
<sequence>MTTSSGAARPSRTGGRIAVSRSSGGNGRRGRPDGGFSRPGGPGSRGAGAFSRAGGWFSRAGGRGLRAPSRSAALRMSLADRLWRPSLFTGRTRRLARRSSATCLRWPRRTQHI</sequence>
<keyword evidence="3" id="KW-1185">Reference proteome</keyword>